<evidence type="ECO:0008006" key="4">
    <source>
        <dbReference type="Google" id="ProtNLM"/>
    </source>
</evidence>
<feature type="compositionally biased region" description="Acidic residues" evidence="1">
    <location>
        <begin position="879"/>
        <end position="890"/>
    </location>
</feature>
<feature type="region of interest" description="Disordered" evidence="1">
    <location>
        <begin position="863"/>
        <end position="906"/>
    </location>
</feature>
<name>A0A4Y9YD87_9APHY</name>
<dbReference type="CDD" id="cd09917">
    <property type="entry name" value="F-box_SF"/>
    <property type="match status" value="1"/>
</dbReference>
<reference evidence="2 3" key="1">
    <citation type="submission" date="2019-01" db="EMBL/GenBank/DDBJ databases">
        <title>Genome sequencing of the rare red list fungi Fomitopsis rosea.</title>
        <authorList>
            <person name="Buettner E."/>
            <person name="Kellner H."/>
        </authorList>
    </citation>
    <scope>NUCLEOTIDE SEQUENCE [LARGE SCALE GENOMIC DNA]</scope>
    <source>
        <strain evidence="2 3">DSM 105464</strain>
    </source>
</reference>
<proteinExistence type="predicted"/>
<dbReference type="STRING" id="34475.A0A4Y9YD87"/>
<evidence type="ECO:0000313" key="2">
    <source>
        <dbReference type="EMBL" id="TFY60496.1"/>
    </source>
</evidence>
<organism evidence="2 3">
    <name type="scientific">Rhodofomes roseus</name>
    <dbReference type="NCBI Taxonomy" id="34475"/>
    <lineage>
        <taxon>Eukaryota</taxon>
        <taxon>Fungi</taxon>
        <taxon>Dikarya</taxon>
        <taxon>Basidiomycota</taxon>
        <taxon>Agaricomycotina</taxon>
        <taxon>Agaricomycetes</taxon>
        <taxon>Polyporales</taxon>
        <taxon>Rhodofomes</taxon>
    </lineage>
</organism>
<dbReference type="Proteomes" id="UP000298390">
    <property type="component" value="Unassembled WGS sequence"/>
</dbReference>
<dbReference type="AlphaFoldDB" id="A0A4Y9YD87"/>
<dbReference type="InterPro" id="IPR036047">
    <property type="entry name" value="F-box-like_dom_sf"/>
</dbReference>
<sequence>MPRFIPDEIIQIILNCLDDPTHFSLVSRRFYAITKDPYVRSSYFLARHGRTYALYYALARGKLLTEKVVDIMISSGAHLSRYLAQCAIHHYFRAQVHFIKTRWVRSVPLPVFTHFMMVAAKMYGDIPTGKGEDDGTIFGALLKTSRLPTESRGKWETIKEVVEKYKFIPFCAKDPMMAQFPLVLAVEPRLLPYARANGFIMDHKFRNFMFRKMFEKPAVQFDGRVGEVVNNVHKLTSLDPNMFVTRTVAAEVCMEAHLNDPGYTALKILDKEGALKFSLAAVVEELLKTFINTRSIAMSNMQPVLRKLHSDFPSEDPTVRVVMLSSVFFIDTSPLPAGLTARSTFSASLDEYVQNCKEKVQDLGLAPVTRKDLFDMLVNKFTPDKFVGIIEYGHDVLRMSASEIKELKQDVALACLEVGCKGKMLKKLVEADPPMRDVIATHVVQNLRLNLDDLPWSDDEEACQQFEAKLCRDFVICRRYRYPAATDDRRRAGAAEPDHPQQPGGNAPAPGHADQMDVDAANNAGPAPAVEDHALESDDDEIADDELDPEGGPEELVRGVYVHALARNQSLIPTAHIQGQIGQDTLTAMIRKDEISPVRRRRFYDMFATYADHMGKLTYPSDYLQVGRWIHNEFGPRHPVTAIFMLHAVVNENAHILQNSLYSDSNITSGRIPVTLKHFKMLARLGRPPNLALIDDIEAGIEFYFDEDDYLSVEDSNSAASSNNNSRARSRRVKVETDGTPRPPSSLPASPEASGSRGKGTRGRKRPRRTTTLVKSYAIPDSDDENIAGEERDVIENDFARKRRCETNLQQWIKHLSVLLKEEQRKYKEKRKREQAAAEPGAKLRVPKSEFFKSLATNLNRLRKADREKRQQLYGTDVPSEDYSEGEEDEYQYRTTRSKRYKVEHV</sequence>
<evidence type="ECO:0000256" key="1">
    <source>
        <dbReference type="SAM" id="MobiDB-lite"/>
    </source>
</evidence>
<feature type="compositionally biased region" description="Low complexity" evidence="1">
    <location>
        <begin position="501"/>
        <end position="513"/>
    </location>
</feature>
<comment type="caution">
    <text evidence="2">The sequence shown here is derived from an EMBL/GenBank/DDBJ whole genome shotgun (WGS) entry which is preliminary data.</text>
</comment>
<evidence type="ECO:0000313" key="3">
    <source>
        <dbReference type="Proteomes" id="UP000298390"/>
    </source>
</evidence>
<accession>A0A4Y9YD87</accession>
<feature type="compositionally biased region" description="Basic and acidic residues" evidence="1">
    <location>
        <begin position="487"/>
        <end position="499"/>
    </location>
</feature>
<feature type="region of interest" description="Disordered" evidence="1">
    <location>
        <begin position="487"/>
        <end position="531"/>
    </location>
</feature>
<gene>
    <name evidence="2" type="ORF">EVJ58_g5114</name>
</gene>
<feature type="compositionally biased region" description="Low complexity" evidence="1">
    <location>
        <begin position="747"/>
        <end position="756"/>
    </location>
</feature>
<dbReference type="SUPFAM" id="SSF81383">
    <property type="entry name" value="F-box domain"/>
    <property type="match status" value="1"/>
</dbReference>
<feature type="compositionally biased region" description="Basic residues" evidence="1">
    <location>
        <begin position="759"/>
        <end position="769"/>
    </location>
</feature>
<dbReference type="EMBL" id="SEKV01000251">
    <property type="protein sequence ID" value="TFY60496.1"/>
    <property type="molecule type" value="Genomic_DNA"/>
</dbReference>
<feature type="compositionally biased region" description="Low complexity" evidence="1">
    <location>
        <begin position="716"/>
        <end position="727"/>
    </location>
</feature>
<feature type="region of interest" description="Disordered" evidence="1">
    <location>
        <begin position="715"/>
        <end position="785"/>
    </location>
</feature>
<protein>
    <recommendedName>
        <fullName evidence="4">F-box domain-containing protein</fullName>
    </recommendedName>
</protein>